<feature type="domain" description="B box-type" evidence="3">
    <location>
        <begin position="113"/>
        <end position="162"/>
    </location>
</feature>
<keyword evidence="1" id="KW-0862">Zinc</keyword>
<accession>A0A6J8BQA1</accession>
<evidence type="ECO:0000313" key="5">
    <source>
        <dbReference type="Proteomes" id="UP000507470"/>
    </source>
</evidence>
<evidence type="ECO:0000256" key="1">
    <source>
        <dbReference type="PROSITE-ProRule" id="PRU00024"/>
    </source>
</evidence>
<organism evidence="4 5">
    <name type="scientific">Mytilus coruscus</name>
    <name type="common">Sea mussel</name>
    <dbReference type="NCBI Taxonomy" id="42192"/>
    <lineage>
        <taxon>Eukaryota</taxon>
        <taxon>Metazoa</taxon>
        <taxon>Spiralia</taxon>
        <taxon>Lophotrochozoa</taxon>
        <taxon>Mollusca</taxon>
        <taxon>Bivalvia</taxon>
        <taxon>Autobranchia</taxon>
        <taxon>Pteriomorphia</taxon>
        <taxon>Mytilida</taxon>
        <taxon>Mytiloidea</taxon>
        <taxon>Mytilidae</taxon>
        <taxon>Mytilinae</taxon>
        <taxon>Mytilus</taxon>
    </lineage>
</organism>
<protein>
    <recommendedName>
        <fullName evidence="3">B box-type domain-containing protein</fullName>
    </recommendedName>
</protein>
<sequence>MCISIKHRRCEKVQAAGNIVLFCCSRYKKKGLKDVYDDVDTVLKDRKDNLTKLENEYETELKTVDKTFQILRDGGTVAVPKDNCSPEEWVKLIPFNFLISGLLENKKISRLEKPCMLCERSNSKSVDKATVVCLQCADTLCETCAKYHNLMKFTSDHVIKPLDEYLSDGKNNLSVFKNTCYEHPNKIIELYCADHECPCCSMCISIKHRRCEKVQSIDEAAEGILSSAIVQDVRQGLKYVHDDMKTVLQDRKDNLTKIENKYTSKTFQREKDIIETEIVKYENNQKVIENERKLLEICVTEASNVQLLMEIQKLKTKLDEHKNILRDRQDLQTNTLSLQNVEYQSIITQIENLCKVNCEITPNNLSMRTIPMNFSKFNRFSSLGTNKLMSGLLNLPKQMQFPFLVSKTVLCYGFLTYGCKQLTNHCTIQTTIRHGSEILGEIKTTLHDKKFENNITEILLPKPLTLLPNERYDIVFILNSQSLCNSGEKGKPELECEDVVFCFKRSEFSKNGTNETRGQIPGILFSKTRQYIY</sequence>
<evidence type="ECO:0000313" key="4">
    <source>
        <dbReference type="EMBL" id="CAC5384984.1"/>
    </source>
</evidence>
<dbReference type="CDD" id="cd19776">
    <property type="entry name" value="Bbox2_TRIM25_C-IV"/>
    <property type="match status" value="1"/>
</dbReference>
<evidence type="ECO:0000259" key="3">
    <source>
        <dbReference type="PROSITE" id="PS50119"/>
    </source>
</evidence>
<name>A0A6J8BQA1_MYTCO</name>
<reference evidence="4 5" key="1">
    <citation type="submission" date="2020-06" db="EMBL/GenBank/DDBJ databases">
        <authorList>
            <person name="Li R."/>
            <person name="Bekaert M."/>
        </authorList>
    </citation>
    <scope>NUCLEOTIDE SEQUENCE [LARGE SCALE GENOMIC DNA]</scope>
    <source>
        <strain evidence="5">wild</strain>
    </source>
</reference>
<dbReference type="InterPro" id="IPR038648">
    <property type="entry name" value="PHR_sf"/>
</dbReference>
<dbReference type="InterPro" id="IPR012983">
    <property type="entry name" value="PHR"/>
</dbReference>
<dbReference type="EMBL" id="CACVKT020003675">
    <property type="protein sequence ID" value="CAC5384984.1"/>
    <property type="molecule type" value="Genomic_DNA"/>
</dbReference>
<keyword evidence="1" id="KW-0863">Zinc-finger</keyword>
<keyword evidence="5" id="KW-1185">Reference proteome</keyword>
<dbReference type="InterPro" id="IPR000315">
    <property type="entry name" value="Znf_B-box"/>
</dbReference>
<keyword evidence="2" id="KW-0175">Coiled coil</keyword>
<dbReference type="Proteomes" id="UP000507470">
    <property type="component" value="Unassembled WGS sequence"/>
</dbReference>
<dbReference type="SUPFAM" id="SSF57845">
    <property type="entry name" value="B-box zinc-binding domain"/>
    <property type="match status" value="1"/>
</dbReference>
<dbReference type="GO" id="GO:0008270">
    <property type="term" value="F:zinc ion binding"/>
    <property type="evidence" value="ECO:0007669"/>
    <property type="project" value="UniProtKB-KW"/>
</dbReference>
<proteinExistence type="predicted"/>
<evidence type="ECO:0000256" key="2">
    <source>
        <dbReference type="SAM" id="Coils"/>
    </source>
</evidence>
<feature type="coiled-coil region" evidence="2">
    <location>
        <begin position="264"/>
        <end position="331"/>
    </location>
</feature>
<dbReference type="Gene3D" id="2.60.120.820">
    <property type="entry name" value="PHR domain"/>
    <property type="match status" value="1"/>
</dbReference>
<dbReference type="Pfam" id="PF08005">
    <property type="entry name" value="PHR"/>
    <property type="match status" value="1"/>
</dbReference>
<dbReference type="PROSITE" id="PS50119">
    <property type="entry name" value="ZF_BBOX"/>
    <property type="match status" value="1"/>
</dbReference>
<keyword evidence="1" id="KW-0479">Metal-binding</keyword>
<dbReference type="PANTHER" id="PTHR25462:SF296">
    <property type="entry name" value="MEIOTIC P26, ISOFORM F"/>
    <property type="match status" value="1"/>
</dbReference>
<dbReference type="InterPro" id="IPR047153">
    <property type="entry name" value="TRIM45/56/19-like"/>
</dbReference>
<dbReference type="PANTHER" id="PTHR25462">
    <property type="entry name" value="BONUS, ISOFORM C-RELATED"/>
    <property type="match status" value="1"/>
</dbReference>
<dbReference type="AlphaFoldDB" id="A0A6J8BQA1"/>
<gene>
    <name evidence="4" type="ORF">MCOR_20573</name>
</gene>
<dbReference type="OrthoDB" id="10066958at2759"/>
<dbReference type="Gene3D" id="3.30.160.60">
    <property type="entry name" value="Classic Zinc Finger"/>
    <property type="match status" value="1"/>
</dbReference>